<feature type="compositionally biased region" description="Basic and acidic residues" evidence="1">
    <location>
        <begin position="225"/>
        <end position="242"/>
    </location>
</feature>
<sequence length="242" mass="27701">MHHNLQIKFQFHSPSSSFNDVAGSIVIDMVRNGEHEYTLNLPTGDIRVWRRSLTTAFPSIDWRSHRHLTATMRGVDKLLELHQKVCTLAAGSGSGWIPVVKAGAGPSDKSCKVRVSDVVYRVNADYDEHEIERRVHTLTIPASQLRESDGQLYAPRWLLMRTIHERVLDRKRWPHDIEHGQFLDADMLWAELFAPLQLALEQQEAVALERKRQRKAWDATYARAIKGDQGRPEGEEAATHKE</sequence>
<evidence type="ECO:0000256" key="1">
    <source>
        <dbReference type="SAM" id="MobiDB-lite"/>
    </source>
</evidence>
<comment type="caution">
    <text evidence="2">The sequence shown here is derived from an EMBL/GenBank/DDBJ whole genome shotgun (WGS) entry which is preliminary data.</text>
</comment>
<evidence type="ECO:0000313" key="2">
    <source>
        <dbReference type="EMBL" id="VVE65805.1"/>
    </source>
</evidence>
<proteinExistence type="predicted"/>
<feature type="region of interest" description="Disordered" evidence="1">
    <location>
        <begin position="223"/>
        <end position="242"/>
    </location>
</feature>
<keyword evidence="3" id="KW-1185">Reference proteome</keyword>
<dbReference type="RefSeq" id="WP_150646095.1">
    <property type="nucleotide sequence ID" value="NZ_CABPSO010000005.1"/>
</dbReference>
<protein>
    <submittedName>
        <fullName evidence="2">Uncharacterized protein</fullName>
    </submittedName>
</protein>
<name>A0ABY6WLQ4_9BURK</name>
<dbReference type="EMBL" id="CABPSO010000005">
    <property type="protein sequence ID" value="VVE65805.1"/>
    <property type="molecule type" value="Genomic_DNA"/>
</dbReference>
<gene>
    <name evidence="2" type="ORF">PPN31119_02005</name>
</gene>
<dbReference type="Proteomes" id="UP000361468">
    <property type="component" value="Unassembled WGS sequence"/>
</dbReference>
<organism evidence="2 3">
    <name type="scientific">Pandoraea pnomenusa</name>
    <dbReference type="NCBI Taxonomy" id="93220"/>
    <lineage>
        <taxon>Bacteria</taxon>
        <taxon>Pseudomonadati</taxon>
        <taxon>Pseudomonadota</taxon>
        <taxon>Betaproteobacteria</taxon>
        <taxon>Burkholderiales</taxon>
        <taxon>Burkholderiaceae</taxon>
        <taxon>Pandoraea</taxon>
    </lineage>
</organism>
<accession>A0ABY6WLQ4</accession>
<evidence type="ECO:0000313" key="3">
    <source>
        <dbReference type="Proteomes" id="UP000361468"/>
    </source>
</evidence>
<reference evidence="2 3" key="1">
    <citation type="submission" date="2019-08" db="EMBL/GenBank/DDBJ databases">
        <authorList>
            <person name="Peeters C."/>
        </authorList>
    </citation>
    <scope>NUCLEOTIDE SEQUENCE [LARGE SCALE GENOMIC DNA]</scope>
    <source>
        <strain evidence="2 3">LMG 31119</strain>
    </source>
</reference>